<dbReference type="Proteomes" id="UP000199527">
    <property type="component" value="Unassembled WGS sequence"/>
</dbReference>
<feature type="signal peptide" evidence="1">
    <location>
        <begin position="1"/>
        <end position="18"/>
    </location>
</feature>
<gene>
    <name evidence="4" type="ORF">SAMN04488540_102320</name>
</gene>
<dbReference type="Gene3D" id="3.40.50.1820">
    <property type="entry name" value="alpha/beta hydrolase"/>
    <property type="match status" value="1"/>
</dbReference>
<evidence type="ECO:0000313" key="5">
    <source>
        <dbReference type="Proteomes" id="UP000199527"/>
    </source>
</evidence>
<proteinExistence type="predicted"/>
<dbReference type="SUPFAM" id="SSF53474">
    <property type="entry name" value="alpha/beta-Hydrolases"/>
    <property type="match status" value="1"/>
</dbReference>
<evidence type="ECO:0000259" key="2">
    <source>
        <dbReference type="Pfam" id="PF00326"/>
    </source>
</evidence>
<dbReference type="AlphaFoldDB" id="A0A1G8MAR9"/>
<reference evidence="5" key="1">
    <citation type="submission" date="2016-10" db="EMBL/GenBank/DDBJ databases">
        <authorList>
            <person name="Varghese N."/>
            <person name="Submissions S."/>
        </authorList>
    </citation>
    <scope>NUCLEOTIDE SEQUENCE [LARGE SCALE GENOMIC DNA]</scope>
    <source>
        <strain evidence="5">DSM 23317</strain>
    </source>
</reference>
<dbReference type="EMBL" id="FNEM01000002">
    <property type="protein sequence ID" value="SDI64965.1"/>
    <property type="molecule type" value="Genomic_DNA"/>
</dbReference>
<dbReference type="InterPro" id="IPR029058">
    <property type="entry name" value="AB_hydrolase_fold"/>
</dbReference>
<dbReference type="Pfam" id="PF00326">
    <property type="entry name" value="Peptidase_S9"/>
    <property type="match status" value="1"/>
</dbReference>
<organism evidence="4 5">
    <name type="scientific">Ferrimonas sediminum</name>
    <dbReference type="NCBI Taxonomy" id="718193"/>
    <lineage>
        <taxon>Bacteria</taxon>
        <taxon>Pseudomonadati</taxon>
        <taxon>Pseudomonadota</taxon>
        <taxon>Gammaproteobacteria</taxon>
        <taxon>Alteromonadales</taxon>
        <taxon>Ferrimonadaceae</taxon>
        <taxon>Ferrimonas</taxon>
    </lineage>
</organism>
<dbReference type="SUPFAM" id="SSF82171">
    <property type="entry name" value="DPP6 N-terminal domain-like"/>
    <property type="match status" value="1"/>
</dbReference>
<keyword evidence="1" id="KW-0732">Signal</keyword>
<name>A0A1G8MAR9_9GAMM</name>
<keyword evidence="5" id="KW-1185">Reference proteome</keyword>
<dbReference type="PANTHER" id="PTHR11731">
    <property type="entry name" value="PROTEASE FAMILY S9B,C DIPEPTIDYL-PEPTIDASE IV-RELATED"/>
    <property type="match status" value="1"/>
</dbReference>
<protein>
    <submittedName>
        <fullName evidence="4">Dipeptidyl-peptidase IV Serine peptidase. MEROPS family S09B</fullName>
    </submittedName>
</protein>
<dbReference type="InterPro" id="IPR050278">
    <property type="entry name" value="Serine_Prot_S9B/DPPIV"/>
</dbReference>
<accession>A0A1G8MAR9</accession>
<dbReference type="InterPro" id="IPR002469">
    <property type="entry name" value="Peptidase_S9B_N"/>
</dbReference>
<feature type="domain" description="Peptidase S9 prolyl oligopeptidase catalytic" evidence="2">
    <location>
        <begin position="534"/>
        <end position="728"/>
    </location>
</feature>
<dbReference type="Gene3D" id="2.140.10.30">
    <property type="entry name" value="Dipeptidylpeptidase IV, N-terminal domain"/>
    <property type="match status" value="1"/>
</dbReference>
<dbReference type="GO" id="GO:0006508">
    <property type="term" value="P:proteolysis"/>
    <property type="evidence" value="ECO:0007669"/>
    <property type="project" value="InterPro"/>
</dbReference>
<dbReference type="Pfam" id="PF00930">
    <property type="entry name" value="DPPIV_N"/>
    <property type="match status" value="1"/>
</dbReference>
<evidence type="ECO:0000259" key="3">
    <source>
        <dbReference type="Pfam" id="PF00930"/>
    </source>
</evidence>
<feature type="chain" id="PRO_5011724389" evidence="1">
    <location>
        <begin position="19"/>
        <end position="729"/>
    </location>
</feature>
<dbReference type="PANTHER" id="PTHR11731:SF193">
    <property type="entry name" value="DIPEPTIDYL PEPTIDASE 9"/>
    <property type="match status" value="1"/>
</dbReference>
<dbReference type="GO" id="GO:0008239">
    <property type="term" value="F:dipeptidyl-peptidase activity"/>
    <property type="evidence" value="ECO:0007669"/>
    <property type="project" value="TreeGrafter"/>
</dbReference>
<dbReference type="OrthoDB" id="1094230at2"/>
<dbReference type="RefSeq" id="WP_090362372.1">
    <property type="nucleotide sequence ID" value="NZ_FNEM01000002.1"/>
</dbReference>
<sequence length="729" mass="82958">MRRILFTGLLCCSAWLSAEPLTLSRIVSEPSLAGSQPSKPALSPDGQRVTWLAPREDDLDRYDLWQYQLGSGQRTRLVDSTLFEEGELSEEEKARRERQRIYGKGLLEYQWDTQGKALLFPIGGDIWLYRLESGKPQQLTRTEAFETDARFSPKGNYVSFIRQQNLVVIDLRTGQEQSLTVDGKGPLKNGMSEFVAQEEMDRMSGYWWSPDESAIAFLQVDESPVEQVIRNEIFADGIKLTEQRYPYAGRDNASVRVGVVSLDGGAIQWLPGARDNGGYLPRVNWNADGSAVTWQWQSRDQQTLQLWQWRKASQRRSLLLTETSRSWVNLSDDLHFLSTQPGFIWSSERSGFRHLYLMDEQGNLVRQLTEGNWAVDAVEAIDEAGGWVYFSGRRDTPLERHLYRVPLSGGEVQRLSQRAGFHQPVFSDDGSVYLDHFSSTRQPPQLSLHQADGKAIGWIAENAIEGDHPLVRYWSDWTQPQYGTLKADNGMTLHYRLFKPKTRPGQRYPVVVRVYGGPHAQTVRDSWSRHDYFTQYLVQQGFAVFQLDNRGSAARGLAFESEIYQRLGKVEVADQVAGAEYLTSLPWVDPDRIGIYGHSYGGYMTLMSLFTAPESFAAGVSGAPVTDWSLYDTHYTERYLAHPASNAEGYRLSSVFPYVDKLKGQLFVYHGMADDNVLYQNSTKLYKSLQDAGKLYESKDYPGSKHSMRGKTVQLHLMATIEDFLKRRL</sequence>
<evidence type="ECO:0000313" key="4">
    <source>
        <dbReference type="EMBL" id="SDI64965.1"/>
    </source>
</evidence>
<feature type="domain" description="Dipeptidylpeptidase IV N-terminal" evidence="3">
    <location>
        <begin position="122"/>
        <end position="444"/>
    </location>
</feature>
<dbReference type="InterPro" id="IPR001375">
    <property type="entry name" value="Peptidase_S9_cat"/>
</dbReference>
<evidence type="ECO:0000256" key="1">
    <source>
        <dbReference type="SAM" id="SignalP"/>
    </source>
</evidence>
<dbReference type="GO" id="GO:0008236">
    <property type="term" value="F:serine-type peptidase activity"/>
    <property type="evidence" value="ECO:0007669"/>
    <property type="project" value="InterPro"/>
</dbReference>